<gene>
    <name evidence="10" type="ORF">NQ317_019537</name>
</gene>
<evidence type="ECO:0000256" key="3">
    <source>
        <dbReference type="ARBA" id="ARBA00022679"/>
    </source>
</evidence>
<organism evidence="10 11">
    <name type="scientific">Molorchus minor</name>
    <dbReference type="NCBI Taxonomy" id="1323400"/>
    <lineage>
        <taxon>Eukaryota</taxon>
        <taxon>Metazoa</taxon>
        <taxon>Ecdysozoa</taxon>
        <taxon>Arthropoda</taxon>
        <taxon>Hexapoda</taxon>
        <taxon>Insecta</taxon>
        <taxon>Pterygota</taxon>
        <taxon>Neoptera</taxon>
        <taxon>Endopterygota</taxon>
        <taxon>Coleoptera</taxon>
        <taxon>Polyphaga</taxon>
        <taxon>Cucujiformia</taxon>
        <taxon>Chrysomeloidea</taxon>
        <taxon>Cerambycidae</taxon>
        <taxon>Lamiinae</taxon>
        <taxon>Monochamini</taxon>
        <taxon>Molorchus</taxon>
    </lineage>
</organism>
<dbReference type="EC" id="2.7.7.7" evidence="2"/>
<keyword evidence="3" id="KW-0808">Transferase</keyword>
<evidence type="ECO:0000313" key="10">
    <source>
        <dbReference type="EMBL" id="KAJ8965523.1"/>
    </source>
</evidence>
<evidence type="ECO:0000256" key="1">
    <source>
        <dbReference type="ARBA" id="ARBA00005755"/>
    </source>
</evidence>
<dbReference type="InterPro" id="IPR036397">
    <property type="entry name" value="RNaseH_sf"/>
</dbReference>
<feature type="non-terminal residue" evidence="10">
    <location>
        <position position="1"/>
    </location>
</feature>
<dbReference type="EMBL" id="JAPWTJ010002595">
    <property type="protein sequence ID" value="KAJ8965523.1"/>
    <property type="molecule type" value="Genomic_DNA"/>
</dbReference>
<comment type="similarity">
    <text evidence="1">Belongs to the DNA polymerase type-B family.</text>
</comment>
<dbReference type="InterPro" id="IPR012337">
    <property type="entry name" value="RNaseH-like_sf"/>
</dbReference>
<dbReference type="SUPFAM" id="SSF56672">
    <property type="entry name" value="DNA/RNA polymerases"/>
    <property type="match status" value="1"/>
</dbReference>
<evidence type="ECO:0000256" key="4">
    <source>
        <dbReference type="ARBA" id="ARBA00022695"/>
    </source>
</evidence>
<dbReference type="Gene3D" id="3.40.960.10">
    <property type="entry name" value="VSR Endonuclease"/>
    <property type="match status" value="1"/>
</dbReference>
<feature type="domain" description="DNA-directed DNA polymerase family B mitochondria/virus" evidence="9">
    <location>
        <begin position="541"/>
        <end position="725"/>
    </location>
</feature>
<protein>
    <recommendedName>
        <fullName evidence="2">DNA-directed DNA polymerase</fullName>
        <ecNumber evidence="2">2.7.7.7</ecNumber>
    </recommendedName>
</protein>
<dbReference type="Gene3D" id="3.30.420.10">
    <property type="entry name" value="Ribonuclease H-like superfamily/Ribonuclease H"/>
    <property type="match status" value="1"/>
</dbReference>
<dbReference type="Gene3D" id="3.90.1600.10">
    <property type="entry name" value="Palm domain of DNA polymerase"/>
    <property type="match status" value="1"/>
</dbReference>
<dbReference type="Pfam" id="PF03175">
    <property type="entry name" value="DNA_pol_B_2"/>
    <property type="match status" value="2"/>
</dbReference>
<evidence type="ECO:0000256" key="6">
    <source>
        <dbReference type="ARBA" id="ARBA00022932"/>
    </source>
</evidence>
<keyword evidence="7" id="KW-0238">DNA-binding</keyword>
<keyword evidence="6" id="KW-0239">DNA-directed DNA polymerase</keyword>
<name>A0ABQ9ITS2_9CUCU</name>
<comment type="caution">
    <text evidence="10">The sequence shown here is derived from an EMBL/GenBank/DDBJ whole genome shotgun (WGS) entry which is preliminary data.</text>
</comment>
<dbReference type="SUPFAM" id="SSF53098">
    <property type="entry name" value="Ribonuclease H-like"/>
    <property type="match status" value="1"/>
</dbReference>
<evidence type="ECO:0000256" key="7">
    <source>
        <dbReference type="ARBA" id="ARBA00023125"/>
    </source>
</evidence>
<reference evidence="10" key="1">
    <citation type="journal article" date="2023" name="Insect Mol. Biol.">
        <title>Genome sequencing provides insights into the evolution of gene families encoding plant cell wall-degrading enzymes in longhorned beetles.</title>
        <authorList>
            <person name="Shin N.R."/>
            <person name="Okamura Y."/>
            <person name="Kirsch R."/>
            <person name="Pauchet Y."/>
        </authorList>
    </citation>
    <scope>NUCLEOTIDE SEQUENCE</scope>
    <source>
        <strain evidence="10">MMC_N1</strain>
    </source>
</reference>
<feature type="domain" description="DNA-directed DNA polymerase family B mitochondria/virus" evidence="9">
    <location>
        <begin position="896"/>
        <end position="1109"/>
    </location>
</feature>
<proteinExistence type="inferred from homology"/>
<keyword evidence="5" id="KW-0235">DNA replication</keyword>
<evidence type="ECO:0000256" key="8">
    <source>
        <dbReference type="ARBA" id="ARBA00049244"/>
    </source>
</evidence>
<evidence type="ECO:0000259" key="9">
    <source>
        <dbReference type="Pfam" id="PF03175"/>
    </source>
</evidence>
<evidence type="ECO:0000313" key="11">
    <source>
        <dbReference type="Proteomes" id="UP001162164"/>
    </source>
</evidence>
<dbReference type="Proteomes" id="UP001162164">
    <property type="component" value="Unassembled WGS sequence"/>
</dbReference>
<dbReference type="PANTHER" id="PTHR33568:SF3">
    <property type="entry name" value="DNA-DIRECTED DNA POLYMERASE"/>
    <property type="match status" value="1"/>
</dbReference>
<sequence>LRNVLPLYSEAVDNKTMVVIKPKNAEQPNVQTKFDLMSDLNPVELNINVTKVKNISNGGLLLHYGHSDNANKFRRSCMDMEKFIIAKDFVKKVKRFNLTGRTIEFKIKPVPSNEEPVSWIKEAVNQVIQKGTQDLSPDDQVAFSFCSKDFKRGDGWVRFRPVCNVTYDDVWDVISSVYQSNSTGLNTDTFCLGMTSVRMPAGKGKHSAKVYNTFNDECGKRRGIIVINNKDNMCLPRALVVAIACVSKDPDQIKVRRDIRKIQTQRAAQLCTDVGIVIPEKGCGIPELQKFQEHFNNYNIVVYNYGTKGRDTIFKGPVEGPSLNLIYHEGHFNVITSLTAAFACGYYCKECNIPYNVKNKHRCGGTCPCCQQTPVCLQDLTVLCVECKRSFRGQRCYDNHKKVGSMGKSTVCEQIVRCDECHKVMKKKRHHTCGEVYCKVCNTHVPQDHLCYMQSDTGKPKIKDILFVFYDLETRQEKVLDDGSLLHEPNLCVTSKRCDACMGESSNLYFCQKCGYRLVIHRENVIGNFMEYVLTARQKFKEVVVIAHNGQAFDHQFIMNHILTKTDLKPEPIMRGSKIIMMVVGNVKFLDSLNYFPMALSKLPKAFGLGDGFKKGYFPHLFNREENKNYVGPLPDVEFYSPDTMKEGDRQTFLKWHEKHKDDEFDMQRDLVDYCISDVKILTAACLKFRQQLMETGGVCPFTEACTIASCCNKVFRRNFLKPNTIGIIPKGGYRWRDNQSKLAIRWLVWEEMQRSISILHAAKQQEVRVHGVKVDGYCSETNQAFEFHGCYYHGCPGCFKLNRGDPMQDDPTQTLNSRHEATVSKTGRLRELGCEVVEMWECQFIRLLKSNQEAEEYTENHPLVISTPLNPRDAFYGGRTEVYVGVDCPKDITDGLVKCTILPPQHLYHPVLPVKMNDKLMFVLCRMCGQTMNQGSCTHNAEERSLTGTWVADEVIKAVEKGYVITEFHEIWKYGIDQYDRATKTDGLFREMMDTFIKVKQQASGWPGNCSTKAQKDRYIDEFLEREDVKLEFFEILENPGLRSLAKLILNSFWGKLGQRENQPKTTIVRNPAEFFGMLSKPEIHVNSVLPINEETLIVSWEELEEVVAPLATVNVVVAAYVTTQARLKLYSYLELLEGRVLYYDTDSIIYISKDGLYDVPTGEFIGDMTDELESYGAGSYISEFVSGGPKNYAYKVFSTKDQKEEIVCKVKRGSPLIMQLLK</sequence>
<accession>A0ABQ9ITS2</accession>
<keyword evidence="4" id="KW-0548">Nucleotidyltransferase</keyword>
<comment type="catalytic activity">
    <reaction evidence="8">
        <text>DNA(n) + a 2'-deoxyribonucleoside 5'-triphosphate = DNA(n+1) + diphosphate</text>
        <dbReference type="Rhea" id="RHEA:22508"/>
        <dbReference type="Rhea" id="RHEA-COMP:17339"/>
        <dbReference type="Rhea" id="RHEA-COMP:17340"/>
        <dbReference type="ChEBI" id="CHEBI:33019"/>
        <dbReference type="ChEBI" id="CHEBI:61560"/>
        <dbReference type="ChEBI" id="CHEBI:173112"/>
        <dbReference type="EC" id="2.7.7.7"/>
    </reaction>
</comment>
<keyword evidence="11" id="KW-1185">Reference proteome</keyword>
<evidence type="ECO:0000256" key="2">
    <source>
        <dbReference type="ARBA" id="ARBA00012417"/>
    </source>
</evidence>
<dbReference type="InterPro" id="IPR043502">
    <property type="entry name" value="DNA/RNA_pol_sf"/>
</dbReference>
<dbReference type="InterPro" id="IPR004868">
    <property type="entry name" value="DNA-dir_DNA_pol_B_mt/vir"/>
</dbReference>
<dbReference type="InterPro" id="IPR023211">
    <property type="entry name" value="DNA_pol_palm_dom_sf"/>
</dbReference>
<dbReference type="PANTHER" id="PTHR33568">
    <property type="entry name" value="DNA POLYMERASE"/>
    <property type="match status" value="1"/>
</dbReference>
<evidence type="ECO:0000256" key="5">
    <source>
        <dbReference type="ARBA" id="ARBA00022705"/>
    </source>
</evidence>
<dbReference type="Gene3D" id="1.10.287.690">
    <property type="entry name" value="Helix hairpin bin"/>
    <property type="match status" value="1"/>
</dbReference>